<dbReference type="Gene3D" id="3.20.20.450">
    <property type="entry name" value="EAL domain"/>
    <property type="match status" value="1"/>
</dbReference>
<dbReference type="EMBL" id="FNVG01000042">
    <property type="protein sequence ID" value="SEG73134.1"/>
    <property type="molecule type" value="Genomic_DNA"/>
</dbReference>
<organism evidence="2 3">
    <name type="scientific">Vibrio hangzhouensis</name>
    <dbReference type="NCBI Taxonomy" id="462991"/>
    <lineage>
        <taxon>Bacteria</taxon>
        <taxon>Pseudomonadati</taxon>
        <taxon>Pseudomonadota</taxon>
        <taxon>Gammaproteobacteria</taxon>
        <taxon>Vibrionales</taxon>
        <taxon>Vibrionaceae</taxon>
        <taxon>Vibrio</taxon>
    </lineage>
</organism>
<gene>
    <name evidence="2" type="ORF">SAMN04488244_14213</name>
</gene>
<evidence type="ECO:0000259" key="1">
    <source>
        <dbReference type="PROSITE" id="PS50883"/>
    </source>
</evidence>
<dbReference type="PANTHER" id="PTHR33121">
    <property type="entry name" value="CYCLIC DI-GMP PHOSPHODIESTERASE PDEF"/>
    <property type="match status" value="1"/>
</dbReference>
<dbReference type="PROSITE" id="PS50883">
    <property type="entry name" value="EAL"/>
    <property type="match status" value="1"/>
</dbReference>
<dbReference type="GO" id="GO:0071111">
    <property type="term" value="F:cyclic-guanylate-specific phosphodiesterase activity"/>
    <property type="evidence" value="ECO:0007669"/>
    <property type="project" value="InterPro"/>
</dbReference>
<dbReference type="AlphaFoldDB" id="A0A1H6CJH6"/>
<keyword evidence="3" id="KW-1185">Reference proteome</keyword>
<dbReference type="PANTHER" id="PTHR33121:SF76">
    <property type="entry name" value="SIGNALING PROTEIN"/>
    <property type="match status" value="1"/>
</dbReference>
<dbReference type="SUPFAM" id="SSF141868">
    <property type="entry name" value="EAL domain-like"/>
    <property type="match status" value="1"/>
</dbReference>
<proteinExistence type="predicted"/>
<name>A0A1H6CJH6_9VIBR</name>
<evidence type="ECO:0000313" key="2">
    <source>
        <dbReference type="EMBL" id="SEG73134.1"/>
    </source>
</evidence>
<reference evidence="3" key="1">
    <citation type="submission" date="2016-10" db="EMBL/GenBank/DDBJ databases">
        <authorList>
            <person name="Varghese N."/>
            <person name="Submissions S."/>
        </authorList>
    </citation>
    <scope>NUCLEOTIDE SEQUENCE [LARGE SCALE GENOMIC DNA]</scope>
    <source>
        <strain evidence="3">CGMCC 1.7062</strain>
    </source>
</reference>
<dbReference type="InterPro" id="IPR050706">
    <property type="entry name" value="Cyclic-di-GMP_PDE-like"/>
</dbReference>
<evidence type="ECO:0000313" key="3">
    <source>
        <dbReference type="Proteomes" id="UP000236721"/>
    </source>
</evidence>
<dbReference type="InterPro" id="IPR001633">
    <property type="entry name" value="EAL_dom"/>
</dbReference>
<sequence>MEFKELYTPSTLGKSLSLVDGEWIGHFEEYVLKSAFQPILSKSLDAIIGYEGLLRVTKNALSISPLVFLSRFEKKTEIANICGLCASLHLRNFSLAQLKGKIFLNAHPTMFARISNNSSAIDHAIRRIHLEGLKPENVVWEVTEFKESDEAHLLQGLSAFKRSGTKIAVDDYGQMASNDARINLLKPDIIKIDRSLILDFCHNNNPFLI</sequence>
<dbReference type="Pfam" id="PF00563">
    <property type="entry name" value="EAL"/>
    <property type="match status" value="1"/>
</dbReference>
<dbReference type="InterPro" id="IPR035919">
    <property type="entry name" value="EAL_sf"/>
</dbReference>
<protein>
    <submittedName>
        <fullName evidence="2">EAL domain-containing protein</fullName>
    </submittedName>
</protein>
<accession>A0A1H6CJH6</accession>
<dbReference type="RefSeq" id="WP_160111397.1">
    <property type="nucleotide sequence ID" value="NZ_FNVG01000042.1"/>
</dbReference>
<dbReference type="Proteomes" id="UP000236721">
    <property type="component" value="Unassembled WGS sequence"/>
</dbReference>
<feature type="domain" description="EAL" evidence="1">
    <location>
        <begin position="16"/>
        <end position="209"/>
    </location>
</feature>
<dbReference type="OrthoDB" id="1673646at2"/>